<accession>A0A7S0NF06</accession>
<dbReference type="AlphaFoldDB" id="A0A7S0NF06"/>
<dbReference type="Gene3D" id="3.10.450.50">
    <property type="match status" value="1"/>
</dbReference>
<proteinExistence type="predicted"/>
<name>A0A7S0NF06_9EUKA</name>
<sequence length="294" mass="31522">MKLTGIPSAFGNFLTVIILLATDLATTLPKLLAYGAVGLIDFTTGSGANTARAKVPWHTQRFATTPVMAKLPAVGSGFGELDMPKTMAASTFPLKPDVLIAKAKAVLAAEFGTLAGSDPDALLSDDFQFVAPIVGPLGKREFLNAFGSFKVKEAFPDLTDNSWFQVDPLEPNRVWFFSRATGTQTGKLNFGKPIAPTLKRVESPPQAQSMLFDEAGRVYTLTVGYCMDKRIGNTEGLGGVFGLLKGIGKPLPFPEAQRLYTPSLRYEAFERVAKVGESLGYGPNAARAPPKEML</sequence>
<organism evidence="1">
    <name type="scientific">Phaeocystis antarctica</name>
    <dbReference type="NCBI Taxonomy" id="33657"/>
    <lineage>
        <taxon>Eukaryota</taxon>
        <taxon>Haptista</taxon>
        <taxon>Haptophyta</taxon>
        <taxon>Prymnesiophyceae</taxon>
        <taxon>Phaeocystales</taxon>
        <taxon>Phaeocystaceae</taxon>
        <taxon>Phaeocystis</taxon>
    </lineage>
</organism>
<dbReference type="EMBL" id="HBEP01035384">
    <property type="protein sequence ID" value="CAD8509735.1"/>
    <property type="molecule type" value="Transcribed_RNA"/>
</dbReference>
<protein>
    <submittedName>
        <fullName evidence="1">Uncharacterized protein</fullName>
    </submittedName>
</protein>
<gene>
    <name evidence="1" type="ORF">PANT1444_LOCUS20060</name>
</gene>
<evidence type="ECO:0000313" key="1">
    <source>
        <dbReference type="EMBL" id="CAD8509735.1"/>
    </source>
</evidence>
<reference evidence="1" key="1">
    <citation type="submission" date="2021-01" db="EMBL/GenBank/DDBJ databases">
        <authorList>
            <person name="Corre E."/>
            <person name="Pelletier E."/>
            <person name="Niang G."/>
            <person name="Scheremetjew M."/>
            <person name="Finn R."/>
            <person name="Kale V."/>
            <person name="Holt S."/>
            <person name="Cochrane G."/>
            <person name="Meng A."/>
            <person name="Brown T."/>
            <person name="Cohen L."/>
        </authorList>
    </citation>
    <scope>NUCLEOTIDE SEQUENCE</scope>
    <source>
        <strain evidence="1">CCMP1374</strain>
    </source>
</reference>